<name>A0A6C0F9B9_9ZZZZ</name>
<dbReference type="PROSITE" id="PS50164">
    <property type="entry name" value="GIY_YIG"/>
    <property type="match status" value="1"/>
</dbReference>
<protein>
    <recommendedName>
        <fullName evidence="1">GIY-YIG domain-containing protein</fullName>
    </recommendedName>
</protein>
<dbReference type="InterPro" id="IPR050381">
    <property type="entry name" value="SLX1_endonuclease"/>
</dbReference>
<dbReference type="PANTHER" id="PTHR20208">
    <property type="entry name" value="STRUCTURE-SPECIFIC ENDONUCLEASE SUBUNIT SLX1"/>
    <property type="match status" value="1"/>
</dbReference>
<dbReference type="InterPro" id="IPR000305">
    <property type="entry name" value="GIY-YIG_endonuc"/>
</dbReference>
<evidence type="ECO:0000313" key="2">
    <source>
        <dbReference type="EMBL" id="QHT37674.1"/>
    </source>
</evidence>
<organism evidence="2">
    <name type="scientific">viral metagenome</name>
    <dbReference type="NCBI Taxonomy" id="1070528"/>
    <lineage>
        <taxon>unclassified sequences</taxon>
        <taxon>metagenomes</taxon>
        <taxon>organismal metagenomes</taxon>
    </lineage>
</organism>
<dbReference type="EMBL" id="MN738804">
    <property type="protein sequence ID" value="QHT37674.1"/>
    <property type="molecule type" value="Genomic_DNA"/>
</dbReference>
<dbReference type="SUPFAM" id="SSF82771">
    <property type="entry name" value="GIY-YIG endonuclease"/>
    <property type="match status" value="1"/>
</dbReference>
<proteinExistence type="predicted"/>
<feature type="domain" description="GIY-YIG" evidence="1">
    <location>
        <begin position="13"/>
        <end position="93"/>
    </location>
</feature>
<evidence type="ECO:0000259" key="1">
    <source>
        <dbReference type="PROSITE" id="PS50164"/>
    </source>
</evidence>
<accession>A0A6C0F9B9</accession>
<dbReference type="InterPro" id="IPR035901">
    <property type="entry name" value="GIY-YIG_endonuc_sf"/>
</dbReference>
<dbReference type="AlphaFoldDB" id="A0A6C0F9B9"/>
<reference evidence="2" key="1">
    <citation type="journal article" date="2020" name="Nature">
        <title>Giant virus diversity and host interactions through global metagenomics.</title>
        <authorList>
            <person name="Schulz F."/>
            <person name="Roux S."/>
            <person name="Paez-Espino D."/>
            <person name="Jungbluth S."/>
            <person name="Walsh D.A."/>
            <person name="Denef V.J."/>
            <person name="McMahon K.D."/>
            <person name="Konstantinidis K.T."/>
            <person name="Eloe-Fadrosh E.A."/>
            <person name="Kyrpides N.C."/>
            <person name="Woyke T."/>
        </authorList>
    </citation>
    <scope>NUCLEOTIDE SEQUENCE</scope>
    <source>
        <strain evidence="2">GVMAG-S-ERX555997-44</strain>
    </source>
</reference>
<sequence>MENIKTDKNLKKDEWSCYIIENNGYTYVGVSNNVNKRLRAHNGEIKGGAKYTTSKGPGWKHICVISGFPTKIESMQFEWALKHVPPRNAGGIKNRIRKLNILFNKRRWTSKARLAVTIPLTIKWMDGYKPEHFILPSYITEEL</sequence>
<dbReference type="Gene3D" id="3.40.1440.10">
    <property type="entry name" value="GIY-YIG endonuclease"/>
    <property type="match status" value="1"/>
</dbReference>
<dbReference type="PANTHER" id="PTHR20208:SF13">
    <property type="entry name" value="STRUCTURE-SPECIFIC ENDONUCLEASE SUBUNIT SLX1"/>
    <property type="match status" value="1"/>
</dbReference>
<dbReference type="Pfam" id="PF01541">
    <property type="entry name" value="GIY-YIG"/>
    <property type="match status" value="1"/>
</dbReference>